<dbReference type="EMBL" id="SAXA01000001">
    <property type="protein sequence ID" value="RXQ97364.1"/>
    <property type="molecule type" value="Genomic_DNA"/>
</dbReference>
<dbReference type="OrthoDB" id="9808702at2"/>
<proteinExistence type="predicted"/>
<dbReference type="InterPro" id="IPR036567">
    <property type="entry name" value="RHF-like"/>
</dbReference>
<keyword evidence="2" id="KW-1185">Reference proteome</keyword>
<dbReference type="InterPro" id="IPR003489">
    <property type="entry name" value="RHF/RaiA"/>
</dbReference>
<organism evidence="1 2">
    <name type="scientific">Ancylomarina salipaludis</name>
    <dbReference type="NCBI Taxonomy" id="2501299"/>
    <lineage>
        <taxon>Bacteria</taxon>
        <taxon>Pseudomonadati</taxon>
        <taxon>Bacteroidota</taxon>
        <taxon>Bacteroidia</taxon>
        <taxon>Marinilabiliales</taxon>
        <taxon>Marinifilaceae</taxon>
        <taxon>Ancylomarina</taxon>
    </lineage>
</organism>
<dbReference type="CDD" id="cd00552">
    <property type="entry name" value="RaiA"/>
    <property type="match status" value="1"/>
</dbReference>
<dbReference type="Gene3D" id="3.30.160.100">
    <property type="entry name" value="Ribosome hibernation promotion factor-like"/>
    <property type="match status" value="1"/>
</dbReference>
<dbReference type="NCBIfam" id="TIGR00741">
    <property type="entry name" value="yfiA"/>
    <property type="match status" value="1"/>
</dbReference>
<dbReference type="RefSeq" id="WP_129251818.1">
    <property type="nucleotide sequence ID" value="NZ_SAXA01000001.1"/>
</dbReference>
<evidence type="ECO:0000313" key="2">
    <source>
        <dbReference type="Proteomes" id="UP000289703"/>
    </source>
</evidence>
<gene>
    <name evidence="1" type="primary">raiA</name>
    <name evidence="1" type="ORF">EO244_00285</name>
</gene>
<protein>
    <submittedName>
        <fullName evidence="1">Ribosome-associated translation inhibitor RaiA</fullName>
    </submittedName>
</protein>
<evidence type="ECO:0000313" key="1">
    <source>
        <dbReference type="EMBL" id="RXQ97364.1"/>
    </source>
</evidence>
<dbReference type="SUPFAM" id="SSF69754">
    <property type="entry name" value="Ribosome binding protein Y (YfiA homologue)"/>
    <property type="match status" value="1"/>
</dbReference>
<sequence length="99" mass="11218">MKVNIQAVGFNADVKLEDFVNNRVNKLLKLDDDVTSVEVFLRAEKPSVVENKEVEIKFNIPGGDIFAQKQSKTFEEAVDLAADALKRQITKRKEKLRGK</sequence>
<accession>A0A4Q1JPQ3</accession>
<reference evidence="1 2" key="1">
    <citation type="submission" date="2019-01" db="EMBL/GenBank/DDBJ databases">
        <title>Ancylomarina salipaludis sp. nov., isolated from a salt marsh.</title>
        <authorList>
            <person name="Yoon J.-H."/>
        </authorList>
    </citation>
    <scope>NUCLEOTIDE SEQUENCE [LARGE SCALE GENOMIC DNA]</scope>
    <source>
        <strain evidence="1 2">SHSM-M15</strain>
    </source>
</reference>
<name>A0A4Q1JPQ3_9BACT</name>
<dbReference type="Proteomes" id="UP000289703">
    <property type="component" value="Unassembled WGS sequence"/>
</dbReference>
<comment type="caution">
    <text evidence="1">The sequence shown here is derived from an EMBL/GenBank/DDBJ whole genome shotgun (WGS) entry which is preliminary data.</text>
</comment>
<dbReference type="AlphaFoldDB" id="A0A4Q1JPQ3"/>
<dbReference type="Pfam" id="PF02482">
    <property type="entry name" value="Ribosomal_S30AE"/>
    <property type="match status" value="1"/>
</dbReference>